<dbReference type="Gene3D" id="3.30.460.10">
    <property type="entry name" value="Beta Polymerase, domain 2"/>
    <property type="match status" value="1"/>
</dbReference>
<evidence type="ECO:0000313" key="9">
    <source>
        <dbReference type="EMBL" id="QDQ74571.1"/>
    </source>
</evidence>
<dbReference type="GO" id="GO:0005886">
    <property type="term" value="C:plasma membrane"/>
    <property type="evidence" value="ECO:0007669"/>
    <property type="project" value="TreeGrafter"/>
</dbReference>
<dbReference type="AlphaFoldDB" id="A0A516V7T1"/>
<keyword evidence="10" id="KW-1185">Reference proteome</keyword>
<dbReference type="RefSeq" id="WP_143880080.1">
    <property type="nucleotide sequence ID" value="NZ_BAABLZ010000001.1"/>
</dbReference>
<dbReference type="Gene3D" id="1.10.3210.10">
    <property type="entry name" value="Hypothetical protein af1432"/>
    <property type="match status" value="1"/>
</dbReference>
<feature type="domain" description="TGS" evidence="8">
    <location>
        <begin position="366"/>
        <end position="429"/>
    </location>
</feature>
<evidence type="ECO:0000256" key="3">
    <source>
        <dbReference type="ARBA" id="ARBA00029754"/>
    </source>
</evidence>
<dbReference type="InterPro" id="IPR012675">
    <property type="entry name" value="Beta-grasp_dom_sf"/>
</dbReference>
<dbReference type="InterPro" id="IPR007685">
    <property type="entry name" value="RelA_SpoT"/>
</dbReference>
<feature type="domain" description="ACT" evidence="7">
    <location>
        <begin position="621"/>
        <end position="693"/>
    </location>
</feature>
<dbReference type="Pfam" id="PF13328">
    <property type="entry name" value="HD_4"/>
    <property type="match status" value="1"/>
</dbReference>
<dbReference type="GO" id="GO:0042594">
    <property type="term" value="P:response to starvation"/>
    <property type="evidence" value="ECO:0007669"/>
    <property type="project" value="TreeGrafter"/>
</dbReference>
<evidence type="ECO:0000259" key="8">
    <source>
        <dbReference type="PROSITE" id="PS51880"/>
    </source>
</evidence>
<comment type="pathway">
    <text evidence="2">Purine metabolism.</text>
</comment>
<comment type="function">
    <text evidence="6">In eubacteria ppGpp (guanosine 3'-diphosphate 5'-diphosphate) is a mediator of the stringent response that coordinates a variety of cellular activities in response to changes in nutritional abundance.</text>
</comment>
<dbReference type="InterPro" id="IPR004095">
    <property type="entry name" value="TGS"/>
</dbReference>
<evidence type="ECO:0000256" key="4">
    <source>
        <dbReference type="ARBA" id="ARBA00032407"/>
    </source>
</evidence>
<dbReference type="GO" id="GO:0008728">
    <property type="term" value="F:GTP diphosphokinase activity"/>
    <property type="evidence" value="ECO:0007669"/>
    <property type="project" value="TreeGrafter"/>
</dbReference>
<dbReference type="Gene3D" id="3.30.70.260">
    <property type="match status" value="1"/>
</dbReference>
<dbReference type="CDD" id="cd05399">
    <property type="entry name" value="NT_Rel-Spo_like"/>
    <property type="match status" value="1"/>
</dbReference>
<sequence length="693" mass="75897">MNASAPKSAPAVGPLPALLAEAARLPEQDAALLDDALASLRALGSDEDALLATALHALGDAVPEAQRAAILRAHPGVAALLEGQDAAAQVWALHAEAGSARNQEGLRRLLLAMVQDLRVVPILLALQLARMRRMDAFDPAQRQAMARLTRDLHAPLANRLGIWQLKWELEDLAFRALEPDTYQRIARLLDDNRGGRERYIAQVRAELAASLAAHDIAAEVAGRPKHIYSIWRKMQKKGVPIGELYDLRALRVLVDDVAACYAALGVVHALWTPVPGEFDDYIARPKRNDYRSLHTAVLGPAGKTVEVQIRTREMHRQAELGVAAHWRYKEGRAGNDAAFSRRIEWMRQLLEAGADGVQGGFESELAEDRVYALTPKGEVVDLPAGATPLDFAYHVHTEVGHRCNGAKVNGRIVPLQTQLRSGDRVEILTAKLAAPRRDWLVVANGFLASPRSREKVRGWFHKLDRARNVQDGRELLEKELRRLGLLQHDLAPVLSRFNVAAVDELQVLVALGDVGPSQVSRALLDLERAPEPETPALRQPRRVAKAKPASLTVVGVDNLMVQVARCCQPLPGEAISGYLTRGRGVSVHRADCPALLRLAAKQPQRLLPVEWGSAAGAQEVAVTVEGVDRKALLKDLTDTIAQADAHVGDLHAETLRGGRVRIRIRLRVPGFEELSRLLGKLERLPGVERARRG</sequence>
<dbReference type="PANTHER" id="PTHR21262">
    <property type="entry name" value="GUANOSINE-3',5'-BIS DIPHOSPHATE 3'-PYROPHOSPHOHYDROLASE"/>
    <property type="match status" value="1"/>
</dbReference>
<dbReference type="PROSITE" id="PS51671">
    <property type="entry name" value="ACT"/>
    <property type="match status" value="1"/>
</dbReference>
<dbReference type="SUPFAM" id="SSF109604">
    <property type="entry name" value="HD-domain/PDEase-like"/>
    <property type="match status" value="1"/>
</dbReference>
<dbReference type="SMART" id="SM00954">
    <property type="entry name" value="RelA_SpoT"/>
    <property type="match status" value="1"/>
</dbReference>
<dbReference type="SUPFAM" id="SSF55021">
    <property type="entry name" value="ACT-like"/>
    <property type="match status" value="1"/>
</dbReference>
<dbReference type="InterPro" id="IPR045865">
    <property type="entry name" value="ACT-like_dom_sf"/>
</dbReference>
<keyword evidence="9" id="KW-0378">Hydrolase</keyword>
<dbReference type="InterPro" id="IPR012676">
    <property type="entry name" value="TGS-like"/>
</dbReference>
<evidence type="ECO:0000259" key="7">
    <source>
        <dbReference type="PROSITE" id="PS51671"/>
    </source>
</evidence>
<dbReference type="GO" id="GO:0015949">
    <property type="term" value="P:nucleobase-containing small molecule interconversion"/>
    <property type="evidence" value="ECO:0007669"/>
    <property type="project" value="UniProtKB-ARBA"/>
</dbReference>
<dbReference type="InterPro" id="IPR004811">
    <property type="entry name" value="RelA/Spo_fam"/>
</dbReference>
<dbReference type="NCBIfam" id="TIGR00691">
    <property type="entry name" value="spoT_relA"/>
    <property type="match status" value="1"/>
</dbReference>
<dbReference type="OrthoDB" id="9805041at2"/>
<name>A0A516V7T1_9GAMM</name>
<dbReference type="InterPro" id="IPR043519">
    <property type="entry name" value="NT_sf"/>
</dbReference>
<evidence type="ECO:0000256" key="2">
    <source>
        <dbReference type="ARBA" id="ARBA00025704"/>
    </source>
</evidence>
<dbReference type="PROSITE" id="PS51880">
    <property type="entry name" value="TGS"/>
    <property type="match status" value="1"/>
</dbReference>
<dbReference type="Pfam" id="PF13291">
    <property type="entry name" value="ACT_4"/>
    <property type="match status" value="1"/>
</dbReference>
<dbReference type="GO" id="GO:0008893">
    <property type="term" value="F:guanosine-3',5'-bis(diphosphate) 3'-diphosphatase activity"/>
    <property type="evidence" value="ECO:0007669"/>
    <property type="project" value="TreeGrafter"/>
</dbReference>
<evidence type="ECO:0000256" key="5">
    <source>
        <dbReference type="ARBA" id="ARBA00033308"/>
    </source>
</evidence>
<gene>
    <name evidence="9" type="ORF">FNZ56_12110</name>
</gene>
<organism evidence="9 10">
    <name type="scientific">Pseudoluteimonas lycopersici</name>
    <dbReference type="NCBI Taxonomy" id="1324796"/>
    <lineage>
        <taxon>Bacteria</taxon>
        <taxon>Pseudomonadati</taxon>
        <taxon>Pseudomonadota</taxon>
        <taxon>Gammaproteobacteria</taxon>
        <taxon>Lysobacterales</taxon>
        <taxon>Lysobacteraceae</taxon>
        <taxon>Pseudoluteimonas</taxon>
    </lineage>
</organism>
<dbReference type="Pfam" id="PF04607">
    <property type="entry name" value="RelA_SpoT"/>
    <property type="match status" value="1"/>
</dbReference>
<dbReference type="GO" id="GO:0015969">
    <property type="term" value="P:guanosine tetraphosphate metabolic process"/>
    <property type="evidence" value="ECO:0007669"/>
    <property type="project" value="InterPro"/>
</dbReference>
<dbReference type="InterPro" id="IPR033655">
    <property type="entry name" value="TGS_RelA/SpoT"/>
</dbReference>
<dbReference type="CDD" id="cd01668">
    <property type="entry name" value="TGS_RSH"/>
    <property type="match status" value="1"/>
</dbReference>
<dbReference type="Proteomes" id="UP000315891">
    <property type="component" value="Chromosome"/>
</dbReference>
<dbReference type="PANTHER" id="PTHR21262:SF31">
    <property type="entry name" value="GTP PYROPHOSPHOKINASE"/>
    <property type="match status" value="1"/>
</dbReference>
<reference evidence="9 10" key="1">
    <citation type="submission" date="2019-07" db="EMBL/GenBank/DDBJ databases">
        <title>Lysobacter weifangensis sp. nov., isolated from bensulfuron-methyl contaminated farmland soil.</title>
        <authorList>
            <person name="Zhao H."/>
        </authorList>
    </citation>
    <scope>NUCLEOTIDE SEQUENCE [LARGE SCALE GENOMIC DNA]</scope>
    <source>
        <strain evidence="9 10">CC-Bw-6</strain>
    </source>
</reference>
<evidence type="ECO:0000256" key="6">
    <source>
        <dbReference type="RuleBase" id="RU003847"/>
    </source>
</evidence>
<dbReference type="EMBL" id="CP041742">
    <property type="protein sequence ID" value="QDQ74571.1"/>
    <property type="molecule type" value="Genomic_DNA"/>
</dbReference>
<evidence type="ECO:0000313" key="10">
    <source>
        <dbReference type="Proteomes" id="UP000315891"/>
    </source>
</evidence>
<dbReference type="SUPFAM" id="SSF81301">
    <property type="entry name" value="Nucleotidyltransferase"/>
    <property type="match status" value="1"/>
</dbReference>
<accession>A0A516V7T1</accession>
<proteinExistence type="inferred from homology"/>
<dbReference type="FunFam" id="3.10.20.30:FF:000002">
    <property type="entry name" value="GTP pyrophosphokinase (RelA/SpoT)"/>
    <property type="match status" value="1"/>
</dbReference>
<dbReference type="Gene3D" id="3.10.20.30">
    <property type="match status" value="1"/>
</dbReference>
<protein>
    <recommendedName>
        <fullName evidence="1">GTP pyrophosphokinase</fullName>
    </recommendedName>
    <alternativeName>
        <fullName evidence="4">(p)ppGpp synthase</fullName>
    </alternativeName>
    <alternativeName>
        <fullName evidence="3">ATP:GTP 3'-pyrophosphotransferase</fullName>
    </alternativeName>
    <alternativeName>
        <fullName evidence="5">ppGpp synthase I</fullName>
    </alternativeName>
</protein>
<dbReference type="FunFam" id="3.30.460.10:FF:000001">
    <property type="entry name" value="GTP pyrophosphokinase RelA"/>
    <property type="match status" value="1"/>
</dbReference>
<dbReference type="InterPro" id="IPR002912">
    <property type="entry name" value="ACT_dom"/>
</dbReference>
<comment type="similarity">
    <text evidence="6">Belongs to the relA/spoT family.</text>
</comment>
<dbReference type="SUPFAM" id="SSF81271">
    <property type="entry name" value="TGS-like"/>
    <property type="match status" value="1"/>
</dbReference>
<dbReference type="Pfam" id="PF02824">
    <property type="entry name" value="TGS"/>
    <property type="match status" value="1"/>
</dbReference>
<evidence type="ECO:0000256" key="1">
    <source>
        <dbReference type="ARBA" id="ARBA00019852"/>
    </source>
</evidence>